<feature type="non-terminal residue" evidence="2">
    <location>
        <position position="1"/>
    </location>
</feature>
<accession>A0AAV5TDN7</accession>
<keyword evidence="3" id="KW-1185">Reference proteome</keyword>
<gene>
    <name evidence="2" type="ORF">PENTCL1PPCAC_15508</name>
</gene>
<dbReference type="AlphaFoldDB" id="A0AAV5TDN7"/>
<feature type="region of interest" description="Disordered" evidence="1">
    <location>
        <begin position="1"/>
        <end position="26"/>
    </location>
</feature>
<dbReference type="Proteomes" id="UP001432027">
    <property type="component" value="Unassembled WGS sequence"/>
</dbReference>
<organism evidence="2 3">
    <name type="scientific">Pristionchus entomophagus</name>
    <dbReference type="NCBI Taxonomy" id="358040"/>
    <lineage>
        <taxon>Eukaryota</taxon>
        <taxon>Metazoa</taxon>
        <taxon>Ecdysozoa</taxon>
        <taxon>Nematoda</taxon>
        <taxon>Chromadorea</taxon>
        <taxon>Rhabditida</taxon>
        <taxon>Rhabditina</taxon>
        <taxon>Diplogasteromorpha</taxon>
        <taxon>Diplogasteroidea</taxon>
        <taxon>Neodiplogasteridae</taxon>
        <taxon>Pristionchus</taxon>
    </lineage>
</organism>
<evidence type="ECO:0000256" key="1">
    <source>
        <dbReference type="SAM" id="MobiDB-lite"/>
    </source>
</evidence>
<name>A0AAV5TDN7_9BILA</name>
<protein>
    <submittedName>
        <fullName evidence="2">Uncharacterized protein</fullName>
    </submittedName>
</protein>
<comment type="caution">
    <text evidence="2">The sequence shown here is derived from an EMBL/GenBank/DDBJ whole genome shotgun (WGS) entry which is preliminary data.</text>
</comment>
<feature type="compositionally biased region" description="Acidic residues" evidence="1">
    <location>
        <begin position="7"/>
        <end position="26"/>
    </location>
</feature>
<sequence length="148" mass="16806">VEILAVDGEETEVEMEVEEEDGEETEEEMEVAEEVGEETTEATGIAVRNITTITIIIIVARSLEEEDPEDREDTKESNCLNGPELSVVFLDDVFLISLSLHYSPSFDLIQMRRVSSPNENEPFTFFSRYKQSGELLEKGERVIDQRNS</sequence>
<evidence type="ECO:0000313" key="2">
    <source>
        <dbReference type="EMBL" id="GMS93333.1"/>
    </source>
</evidence>
<proteinExistence type="predicted"/>
<reference evidence="2" key="1">
    <citation type="submission" date="2023-10" db="EMBL/GenBank/DDBJ databases">
        <title>Genome assembly of Pristionchus species.</title>
        <authorList>
            <person name="Yoshida K."/>
            <person name="Sommer R.J."/>
        </authorList>
    </citation>
    <scope>NUCLEOTIDE SEQUENCE</scope>
    <source>
        <strain evidence="2">RS0144</strain>
    </source>
</reference>
<dbReference type="EMBL" id="BTSX01000004">
    <property type="protein sequence ID" value="GMS93333.1"/>
    <property type="molecule type" value="Genomic_DNA"/>
</dbReference>
<evidence type="ECO:0000313" key="3">
    <source>
        <dbReference type="Proteomes" id="UP001432027"/>
    </source>
</evidence>